<protein>
    <submittedName>
        <fullName evidence="1">Uncharacterized protein</fullName>
    </submittedName>
</protein>
<organism evidence="1 2">
    <name type="scientific">Portunus trituberculatus</name>
    <name type="common">Swimming crab</name>
    <name type="synonym">Neptunus trituberculatus</name>
    <dbReference type="NCBI Taxonomy" id="210409"/>
    <lineage>
        <taxon>Eukaryota</taxon>
        <taxon>Metazoa</taxon>
        <taxon>Ecdysozoa</taxon>
        <taxon>Arthropoda</taxon>
        <taxon>Crustacea</taxon>
        <taxon>Multicrustacea</taxon>
        <taxon>Malacostraca</taxon>
        <taxon>Eumalacostraca</taxon>
        <taxon>Eucarida</taxon>
        <taxon>Decapoda</taxon>
        <taxon>Pleocyemata</taxon>
        <taxon>Brachyura</taxon>
        <taxon>Eubrachyura</taxon>
        <taxon>Portunoidea</taxon>
        <taxon>Portunidae</taxon>
        <taxon>Portuninae</taxon>
        <taxon>Portunus</taxon>
    </lineage>
</organism>
<reference evidence="1 2" key="1">
    <citation type="submission" date="2019-05" db="EMBL/GenBank/DDBJ databases">
        <title>Another draft genome of Portunus trituberculatus and its Hox gene families provides insights of decapod evolution.</title>
        <authorList>
            <person name="Jeong J.-H."/>
            <person name="Song I."/>
            <person name="Kim S."/>
            <person name="Choi T."/>
            <person name="Kim D."/>
            <person name="Ryu S."/>
            <person name="Kim W."/>
        </authorList>
    </citation>
    <scope>NUCLEOTIDE SEQUENCE [LARGE SCALE GENOMIC DNA]</scope>
    <source>
        <tissue evidence="1">Muscle</tissue>
    </source>
</reference>
<evidence type="ECO:0000313" key="1">
    <source>
        <dbReference type="EMBL" id="MPC84655.1"/>
    </source>
</evidence>
<dbReference type="Proteomes" id="UP000324222">
    <property type="component" value="Unassembled WGS sequence"/>
</dbReference>
<comment type="caution">
    <text evidence="1">The sequence shown here is derived from an EMBL/GenBank/DDBJ whole genome shotgun (WGS) entry which is preliminary data.</text>
</comment>
<evidence type="ECO:0000313" key="2">
    <source>
        <dbReference type="Proteomes" id="UP000324222"/>
    </source>
</evidence>
<dbReference type="AlphaFoldDB" id="A0A5B7IQ83"/>
<sequence length="60" mass="6607">MAITPRIAHKPERAALNNEYGDILRSGPLAWLGVAWSVSAAVLRGKGRKGIARWYDKSMV</sequence>
<dbReference type="EMBL" id="VSRR010066042">
    <property type="protein sequence ID" value="MPC84655.1"/>
    <property type="molecule type" value="Genomic_DNA"/>
</dbReference>
<proteinExistence type="predicted"/>
<accession>A0A5B7IQ83</accession>
<keyword evidence="2" id="KW-1185">Reference proteome</keyword>
<gene>
    <name evidence="1" type="ORF">E2C01_079400</name>
</gene>
<name>A0A5B7IQ83_PORTR</name>